<dbReference type="Pfam" id="PF05299">
    <property type="entry name" value="Peptidase_M61"/>
    <property type="match status" value="1"/>
</dbReference>
<feature type="domain" description="Peptidase M61 catalytic" evidence="1">
    <location>
        <begin position="257"/>
        <end position="371"/>
    </location>
</feature>
<organism evidence="3 4">
    <name type="scientific">Litoribacter ruber</name>
    <dbReference type="NCBI Taxonomy" id="702568"/>
    <lineage>
        <taxon>Bacteria</taxon>
        <taxon>Pseudomonadati</taxon>
        <taxon>Bacteroidota</taxon>
        <taxon>Cytophagia</taxon>
        <taxon>Cytophagales</taxon>
        <taxon>Cyclobacteriaceae</taxon>
        <taxon>Litoribacter</taxon>
    </lineage>
</organism>
<dbReference type="InterPro" id="IPR007963">
    <property type="entry name" value="Peptidase_M61_catalytic"/>
</dbReference>
<protein>
    <submittedName>
        <fullName evidence="3">M61 family metallopeptidase</fullName>
    </submittedName>
</protein>
<gene>
    <name evidence="3" type="ORF">KI659_07000</name>
</gene>
<accession>A0AAP2CHA1</accession>
<evidence type="ECO:0000313" key="3">
    <source>
        <dbReference type="EMBL" id="MBS9523765.1"/>
    </source>
</evidence>
<dbReference type="RefSeq" id="WP_213944640.1">
    <property type="nucleotide sequence ID" value="NZ_JAHCMY010000002.1"/>
</dbReference>
<dbReference type="EMBL" id="JAHCMY010000002">
    <property type="protein sequence ID" value="MBS9523765.1"/>
    <property type="molecule type" value="Genomic_DNA"/>
</dbReference>
<sequence>MQYYIKRNNILSQFIQIRLELYCRQGEKVLLQLPAWRPGRYELAHYAQKLRGFKVFLEEKPVASSKATKDLFTFTAENSGTYSIQCDFHACQMDAGGSWSDDEQLYLNFINFVFEVKGRENEPIKVTLDLPGDFKTATALPKIDKHTFEATDFQHLVDSPLFASPTLKHDSYNVDGKTFHLWFQGEVHFDVEKLKLDFKAFTRAQMNGFGDFPAREYHFLIQLLPYKHYHGVEHQYSTVITIGPAEELGDKKLYDELMGVSSHELYHFWNVCRIRPKEILPYDFSKEAYIKTGVVAEGVTTYMGDYYLLQSGYFSLENYLEILQKQLDREFESFGWQSMSITDSSFDLWLDGYKAGIPDRKVSIYNRGALISLTLDLMLLDQQSSLQEVMNNMWQKYGDLQKGYLLEDYQQIIAGHLGEKETEQFFSKYIKGTQDIREVLFAQLGTLGLEVKAVPRANRLEAAFGIITNEEGIITKIHPHGPNTDHVMQMDRIVEINGQPFTSDISLEADRLDLKINRYGRILNIRIHASAEPLYLSHRIDISAENPKRTAWVRQS</sequence>
<dbReference type="InterPro" id="IPR024191">
    <property type="entry name" value="Peptidase_M61"/>
</dbReference>
<reference evidence="3 4" key="1">
    <citation type="submission" date="2021-05" db="EMBL/GenBank/DDBJ databases">
        <authorList>
            <person name="Zhang Z.D."/>
            <person name="Osman G."/>
        </authorList>
    </citation>
    <scope>NUCLEOTIDE SEQUENCE [LARGE SCALE GENOMIC DNA]</scope>
    <source>
        <strain evidence="3 4">KCTC 32217</strain>
    </source>
</reference>
<dbReference type="Gene3D" id="1.10.390.10">
    <property type="entry name" value="Neutral Protease Domain 2"/>
    <property type="match status" value="1"/>
</dbReference>
<dbReference type="InterPro" id="IPR040756">
    <property type="entry name" value="Peptidase_M61_N"/>
</dbReference>
<dbReference type="AlphaFoldDB" id="A0AAP2CHA1"/>
<comment type="caution">
    <text evidence="3">The sequence shown here is derived from an EMBL/GenBank/DDBJ whole genome shotgun (WGS) entry which is preliminary data.</text>
</comment>
<dbReference type="PIRSF" id="PIRSF016493">
    <property type="entry name" value="Glycyl_aminpptds"/>
    <property type="match status" value="1"/>
</dbReference>
<evidence type="ECO:0000259" key="2">
    <source>
        <dbReference type="Pfam" id="PF17899"/>
    </source>
</evidence>
<dbReference type="InterPro" id="IPR027268">
    <property type="entry name" value="Peptidase_M4/M1_CTD_sf"/>
</dbReference>
<dbReference type="Proteomes" id="UP001319104">
    <property type="component" value="Unassembled WGS sequence"/>
</dbReference>
<name>A0AAP2CHA1_9BACT</name>
<dbReference type="Pfam" id="PF17899">
    <property type="entry name" value="Peptidase_M61_N"/>
    <property type="match status" value="1"/>
</dbReference>
<dbReference type="Gene3D" id="2.60.40.3650">
    <property type="match status" value="1"/>
</dbReference>
<proteinExistence type="predicted"/>
<evidence type="ECO:0000259" key="1">
    <source>
        <dbReference type="Pfam" id="PF05299"/>
    </source>
</evidence>
<keyword evidence="4" id="KW-1185">Reference proteome</keyword>
<feature type="domain" description="Peptidase M61 N-terminal" evidence="2">
    <location>
        <begin position="2"/>
        <end position="164"/>
    </location>
</feature>
<evidence type="ECO:0000313" key="4">
    <source>
        <dbReference type="Proteomes" id="UP001319104"/>
    </source>
</evidence>